<dbReference type="AlphaFoldDB" id="A2C6N5"/>
<dbReference type="HOGENOM" id="CLU_2274901_0_0_3"/>
<name>A2C6N5_PROM3</name>
<dbReference type="Proteomes" id="UP000002274">
    <property type="component" value="Chromosome"/>
</dbReference>
<organism evidence="2 3">
    <name type="scientific">Prochlorococcus marinus (strain MIT 9303)</name>
    <dbReference type="NCBI Taxonomy" id="59922"/>
    <lineage>
        <taxon>Bacteria</taxon>
        <taxon>Bacillati</taxon>
        <taxon>Cyanobacteriota</taxon>
        <taxon>Cyanophyceae</taxon>
        <taxon>Synechococcales</taxon>
        <taxon>Prochlorococcaceae</taxon>
        <taxon>Prochlorococcus</taxon>
    </lineage>
</organism>
<dbReference type="KEGG" id="pmf:P9303_03931"/>
<evidence type="ECO:0000313" key="3">
    <source>
        <dbReference type="Proteomes" id="UP000002274"/>
    </source>
</evidence>
<dbReference type="NCBIfam" id="TIGR03798">
    <property type="entry name" value="leader_Nif11"/>
    <property type="match status" value="1"/>
</dbReference>
<accession>A2C6N5</accession>
<dbReference type="Pfam" id="PF07862">
    <property type="entry name" value="Nif11"/>
    <property type="match status" value="1"/>
</dbReference>
<gene>
    <name evidence="2" type="ordered locus">P9303_03931</name>
</gene>
<evidence type="ECO:0000313" key="2">
    <source>
        <dbReference type="EMBL" id="ABM77145.1"/>
    </source>
</evidence>
<sequence>MIAKAQANPTLQKQLKTEGADVVAIAKAARFSINTEDLNTNLRENLSDKELEGVTSGGIGVAAILKALISTIVATQQAHTPTNRYQTKRCSISLNHFNSNDA</sequence>
<reference evidence="2 3" key="1">
    <citation type="journal article" date="2007" name="PLoS Genet.">
        <title>Patterns and implications of gene gain and loss in the evolution of Prochlorococcus.</title>
        <authorList>
            <person name="Kettler G.C."/>
            <person name="Martiny A.C."/>
            <person name="Huang K."/>
            <person name="Zucker J."/>
            <person name="Coleman M.L."/>
            <person name="Rodrigue S."/>
            <person name="Chen F."/>
            <person name="Lapidus A."/>
            <person name="Ferriera S."/>
            <person name="Johnson J."/>
            <person name="Steglich C."/>
            <person name="Church G.M."/>
            <person name="Richardson P."/>
            <person name="Chisholm S.W."/>
        </authorList>
    </citation>
    <scope>NUCLEOTIDE SEQUENCE [LARGE SCALE GENOMIC DNA]</scope>
    <source>
        <strain evidence="2 3">MIT 9303</strain>
    </source>
</reference>
<dbReference type="InterPro" id="IPR022516">
    <property type="entry name" value="CHP03798_Ocin"/>
</dbReference>
<protein>
    <recommendedName>
        <fullName evidence="1">Nif11 domain-containing protein</fullName>
    </recommendedName>
</protein>
<feature type="domain" description="Nif11" evidence="1">
    <location>
        <begin position="3"/>
        <end position="38"/>
    </location>
</feature>
<evidence type="ECO:0000259" key="1">
    <source>
        <dbReference type="Pfam" id="PF07862"/>
    </source>
</evidence>
<dbReference type="EMBL" id="CP000554">
    <property type="protein sequence ID" value="ABM77145.1"/>
    <property type="molecule type" value="Genomic_DNA"/>
</dbReference>
<proteinExistence type="predicted"/>
<dbReference type="InterPro" id="IPR012903">
    <property type="entry name" value="Nif11"/>
</dbReference>